<feature type="transmembrane region" description="Helical" evidence="7">
    <location>
        <begin position="391"/>
        <end position="418"/>
    </location>
</feature>
<dbReference type="Gene3D" id="1.20.1250.20">
    <property type="entry name" value="MFS general substrate transporter like domains"/>
    <property type="match status" value="1"/>
</dbReference>
<dbReference type="GO" id="GO:0005886">
    <property type="term" value="C:plasma membrane"/>
    <property type="evidence" value="ECO:0007669"/>
    <property type="project" value="UniProtKB-SubCell"/>
</dbReference>
<evidence type="ECO:0000256" key="2">
    <source>
        <dbReference type="ARBA" id="ARBA00022448"/>
    </source>
</evidence>
<keyword evidence="6 7" id="KW-0472">Membrane</keyword>
<proteinExistence type="predicted"/>
<evidence type="ECO:0000256" key="3">
    <source>
        <dbReference type="ARBA" id="ARBA00022475"/>
    </source>
</evidence>
<dbReference type="InterPro" id="IPR020846">
    <property type="entry name" value="MFS_dom"/>
</dbReference>
<evidence type="ECO:0000256" key="5">
    <source>
        <dbReference type="ARBA" id="ARBA00022989"/>
    </source>
</evidence>
<feature type="transmembrane region" description="Helical" evidence="7">
    <location>
        <begin position="87"/>
        <end position="113"/>
    </location>
</feature>
<comment type="subcellular location">
    <subcellularLocation>
        <location evidence="1">Cell membrane</location>
        <topology evidence="1">Multi-pass membrane protein</topology>
    </subcellularLocation>
</comment>
<feature type="transmembrane region" description="Helical" evidence="7">
    <location>
        <begin position="56"/>
        <end position="75"/>
    </location>
</feature>
<feature type="transmembrane region" description="Helical" evidence="7">
    <location>
        <begin position="267"/>
        <end position="290"/>
    </location>
</feature>
<feature type="transmembrane region" description="Helical" evidence="7">
    <location>
        <begin position="326"/>
        <end position="348"/>
    </location>
</feature>
<accession>A0A4R6VB74</accession>
<dbReference type="AlphaFoldDB" id="A0A4R6VB74"/>
<keyword evidence="5 7" id="KW-1133">Transmembrane helix</keyword>
<dbReference type="GO" id="GO:0022857">
    <property type="term" value="F:transmembrane transporter activity"/>
    <property type="evidence" value="ECO:0007669"/>
    <property type="project" value="InterPro"/>
</dbReference>
<dbReference type="PANTHER" id="PTHR42718">
    <property type="entry name" value="MAJOR FACILITATOR SUPERFAMILY MULTIDRUG TRANSPORTER MFSC"/>
    <property type="match status" value="1"/>
</dbReference>
<comment type="caution">
    <text evidence="9">The sequence shown here is derived from an EMBL/GenBank/DDBJ whole genome shotgun (WGS) entry which is preliminary data.</text>
</comment>
<organism evidence="9 10">
    <name type="scientific">Actinomycetospora succinea</name>
    <dbReference type="NCBI Taxonomy" id="663603"/>
    <lineage>
        <taxon>Bacteria</taxon>
        <taxon>Bacillati</taxon>
        <taxon>Actinomycetota</taxon>
        <taxon>Actinomycetes</taxon>
        <taxon>Pseudonocardiales</taxon>
        <taxon>Pseudonocardiaceae</taxon>
        <taxon>Actinomycetospora</taxon>
    </lineage>
</organism>
<evidence type="ECO:0000256" key="6">
    <source>
        <dbReference type="ARBA" id="ARBA00023136"/>
    </source>
</evidence>
<dbReference type="PROSITE" id="PS50850">
    <property type="entry name" value="MFS"/>
    <property type="match status" value="1"/>
</dbReference>
<dbReference type="Proteomes" id="UP000295705">
    <property type="component" value="Unassembled WGS sequence"/>
</dbReference>
<keyword evidence="4 7" id="KW-0812">Transmembrane</keyword>
<evidence type="ECO:0000256" key="7">
    <source>
        <dbReference type="SAM" id="Phobius"/>
    </source>
</evidence>
<dbReference type="SUPFAM" id="SSF103473">
    <property type="entry name" value="MFS general substrate transporter"/>
    <property type="match status" value="1"/>
</dbReference>
<evidence type="ECO:0000259" key="8">
    <source>
        <dbReference type="PROSITE" id="PS50850"/>
    </source>
</evidence>
<evidence type="ECO:0000313" key="10">
    <source>
        <dbReference type="Proteomes" id="UP000295705"/>
    </source>
</evidence>
<dbReference type="RefSeq" id="WP_243741884.1">
    <property type="nucleotide sequence ID" value="NZ_BAABHR010000043.1"/>
</dbReference>
<dbReference type="Gene3D" id="1.20.1720.10">
    <property type="entry name" value="Multidrug resistance protein D"/>
    <property type="match status" value="1"/>
</dbReference>
<feature type="transmembrane region" description="Helical" evidence="7">
    <location>
        <begin position="204"/>
        <end position="223"/>
    </location>
</feature>
<evidence type="ECO:0000313" key="9">
    <source>
        <dbReference type="EMBL" id="TDQ53896.1"/>
    </source>
</evidence>
<feature type="transmembrane region" description="Helical" evidence="7">
    <location>
        <begin position="173"/>
        <end position="192"/>
    </location>
</feature>
<evidence type="ECO:0000256" key="1">
    <source>
        <dbReference type="ARBA" id="ARBA00004651"/>
    </source>
</evidence>
<feature type="transmembrane region" description="Helical" evidence="7">
    <location>
        <begin position="354"/>
        <end position="379"/>
    </location>
</feature>
<keyword evidence="2" id="KW-0813">Transport</keyword>
<gene>
    <name evidence="9" type="ORF">EV188_10640</name>
</gene>
<feature type="domain" description="Major facilitator superfamily (MFS) profile" evidence="8">
    <location>
        <begin position="21"/>
        <end position="450"/>
    </location>
</feature>
<feature type="transmembrane region" description="Helical" evidence="7">
    <location>
        <begin position="424"/>
        <end position="446"/>
    </location>
</feature>
<dbReference type="InterPro" id="IPR011701">
    <property type="entry name" value="MFS"/>
</dbReference>
<protein>
    <submittedName>
        <fullName evidence="9">MFS transporter</fullName>
    </submittedName>
</protein>
<dbReference type="InterPro" id="IPR036259">
    <property type="entry name" value="MFS_trans_sf"/>
</dbReference>
<feature type="transmembrane region" description="Helical" evidence="7">
    <location>
        <begin position="145"/>
        <end position="167"/>
    </location>
</feature>
<name>A0A4R6VB74_9PSEU</name>
<evidence type="ECO:0000256" key="4">
    <source>
        <dbReference type="ARBA" id="ARBA00022692"/>
    </source>
</evidence>
<dbReference type="EMBL" id="SNYO01000006">
    <property type="protein sequence ID" value="TDQ53896.1"/>
    <property type="molecule type" value="Genomic_DNA"/>
</dbReference>
<feature type="transmembrane region" description="Helical" evidence="7">
    <location>
        <begin position="296"/>
        <end position="314"/>
    </location>
</feature>
<sequence length="451" mass="44839">MPRSVSGRAVATMSARAFVVVAAALSTLNLLVVFDGLVVTVALPAIQDALGTTSSATSWVITAFAVPLGGTLLLAGRLGDRIGPRPCFAGGLVLFALGLLASGLAGTVPVLLAGRVLQGLGAGLALPNTFALASAIPAPGRRRAVFAASAVAGSSGSAVAAVIGGLLVDGLGWRSVFLVPVPVAVVTAAVLWTMLPGEGRDRGVSLPWTSSAWFVAAAAATVLTISAGSWPAAGVAVVALAGFVVTERRRRDPLLPRGVLAQRSLRGALLGMPGQVVAYNGIVYVGLLWFQAARGLSPWAAGLAFAPVGVGAIAGSRLAMVVLARIGWRGGAVAGLLVSAGALAVLGLVPDAPYLAVVLPVLTVLGAALALAVVTLNVAAGLDSTDGERGAAYGVFETTTHVSSALAVAALAVVLGAAATSADFVRAFLTQAGVTASFTLALVVYLRRSPS</sequence>
<dbReference type="Pfam" id="PF07690">
    <property type="entry name" value="MFS_1"/>
    <property type="match status" value="1"/>
</dbReference>
<reference evidence="9 10" key="1">
    <citation type="submission" date="2019-03" db="EMBL/GenBank/DDBJ databases">
        <title>Genomic Encyclopedia of Type Strains, Phase IV (KMG-IV): sequencing the most valuable type-strain genomes for metagenomic binning, comparative biology and taxonomic classification.</title>
        <authorList>
            <person name="Goeker M."/>
        </authorList>
    </citation>
    <scope>NUCLEOTIDE SEQUENCE [LARGE SCALE GENOMIC DNA]</scope>
    <source>
        <strain evidence="9 10">DSM 45775</strain>
    </source>
</reference>
<dbReference type="PANTHER" id="PTHR42718:SF46">
    <property type="entry name" value="BLR6921 PROTEIN"/>
    <property type="match status" value="1"/>
</dbReference>
<keyword evidence="3" id="KW-1003">Cell membrane</keyword>
<keyword evidence="10" id="KW-1185">Reference proteome</keyword>